<dbReference type="OrthoDB" id="9814460at2"/>
<evidence type="ECO:0000313" key="4">
    <source>
        <dbReference type="Proteomes" id="UP000094570"/>
    </source>
</evidence>
<evidence type="ECO:0000256" key="1">
    <source>
        <dbReference type="ARBA" id="ARBA00022729"/>
    </source>
</evidence>
<dbReference type="InterPro" id="IPR016047">
    <property type="entry name" value="M23ase_b-sheet_dom"/>
</dbReference>
<reference evidence="4" key="1">
    <citation type="submission" date="2016-04" db="EMBL/GenBank/DDBJ databases">
        <title>The genome sequence project of a novel Fervidobacterium isolate from a hot spring in Thailand.</title>
        <authorList>
            <person name="Gonzalez J.M."/>
            <person name="Cuecas A."/>
            <person name="Kanoksilapatham W."/>
        </authorList>
    </citation>
    <scope>NUCLEOTIDE SEQUENCE [LARGE SCALE GENOMIC DNA]</scope>
    <source>
        <strain evidence="4">FC2004</strain>
    </source>
</reference>
<dbReference type="CDD" id="cd12797">
    <property type="entry name" value="M23_peptidase"/>
    <property type="match status" value="1"/>
</dbReference>
<dbReference type="STRING" id="1008305.A4H02_00975"/>
<dbReference type="AlphaFoldDB" id="A0A1E3G520"/>
<keyword evidence="4" id="KW-1185">Reference proteome</keyword>
<gene>
    <name evidence="3" type="ORF">A4H02_00975</name>
</gene>
<dbReference type="FunFam" id="2.70.70.10:FF:000006">
    <property type="entry name" value="M23 family peptidase"/>
    <property type="match status" value="1"/>
</dbReference>
<dbReference type="InterPro" id="IPR050570">
    <property type="entry name" value="Cell_wall_metabolism_enzyme"/>
</dbReference>
<dbReference type="SUPFAM" id="SSF54106">
    <property type="entry name" value="LysM domain"/>
    <property type="match status" value="1"/>
</dbReference>
<evidence type="ECO:0000259" key="2">
    <source>
        <dbReference type="PROSITE" id="PS51782"/>
    </source>
</evidence>
<dbReference type="InterPro" id="IPR011055">
    <property type="entry name" value="Dup_hybrid_motif"/>
</dbReference>
<dbReference type="SMART" id="SM00257">
    <property type="entry name" value="LysM"/>
    <property type="match status" value="2"/>
</dbReference>
<evidence type="ECO:0000313" key="3">
    <source>
        <dbReference type="EMBL" id="ODN31365.1"/>
    </source>
</evidence>
<dbReference type="GO" id="GO:0004222">
    <property type="term" value="F:metalloendopeptidase activity"/>
    <property type="evidence" value="ECO:0007669"/>
    <property type="project" value="TreeGrafter"/>
</dbReference>
<protein>
    <submittedName>
        <fullName evidence="3">Peptidase M23</fullName>
    </submittedName>
</protein>
<feature type="domain" description="LysM" evidence="2">
    <location>
        <begin position="21"/>
        <end position="65"/>
    </location>
</feature>
<keyword evidence="1" id="KW-0732">Signal</keyword>
<proteinExistence type="predicted"/>
<name>A0A1E3G520_9BACT</name>
<comment type="caution">
    <text evidence="3">The sequence shown here is derived from an EMBL/GenBank/DDBJ whole genome shotgun (WGS) entry which is preliminary data.</text>
</comment>
<dbReference type="PANTHER" id="PTHR21666:SF289">
    <property type="entry name" value="L-ALA--D-GLU ENDOPEPTIDASE"/>
    <property type="match status" value="1"/>
</dbReference>
<dbReference type="Pfam" id="PF01551">
    <property type="entry name" value="Peptidase_M23"/>
    <property type="match status" value="1"/>
</dbReference>
<dbReference type="RefSeq" id="WP_069292276.1">
    <property type="nucleotide sequence ID" value="NZ_CP140110.1"/>
</dbReference>
<dbReference type="Gene3D" id="2.70.70.10">
    <property type="entry name" value="Glucose Permease (Domain IIA)"/>
    <property type="match status" value="1"/>
</dbReference>
<dbReference type="PROSITE" id="PS51782">
    <property type="entry name" value="LYSM"/>
    <property type="match status" value="1"/>
</dbReference>
<dbReference type="InterPro" id="IPR018392">
    <property type="entry name" value="LysM"/>
</dbReference>
<organism evidence="3 4">
    <name type="scientific">Fervidobacterium thailandense</name>
    <dbReference type="NCBI Taxonomy" id="1008305"/>
    <lineage>
        <taxon>Bacteria</taxon>
        <taxon>Thermotogati</taxon>
        <taxon>Thermotogota</taxon>
        <taxon>Thermotogae</taxon>
        <taxon>Thermotogales</taxon>
        <taxon>Fervidobacteriaceae</taxon>
        <taxon>Fervidobacterium</taxon>
    </lineage>
</organism>
<sequence>MKKIIVLYFLLAITMAFSFYIKYTVQKGDTLYELSKNFGIPIPILIDWNPGLSPTTLKVGNTLNIPLVPGIMYKVPEKMTISDLARYFFLDVNEIVAVNPSIGTQLTAGKQVFVPVGKVNTSFTQLTDFIWPVYGRITSEFGWRIHPIYGRTLFHTGIDIKVPEGTPVFAARSGTVKYAGWMSGYGNLIIIDHGDYETYYAHLSKINVYVGLRVEKGDFIARSGNTGTSTGPHLHFEVRKYGEANDPIAYLPRTNTYVMRRVFSE</sequence>
<dbReference type="InterPro" id="IPR036779">
    <property type="entry name" value="LysM_dom_sf"/>
</dbReference>
<accession>A0A1E3G520</accession>
<dbReference type="EMBL" id="LWAF01000001">
    <property type="protein sequence ID" value="ODN31365.1"/>
    <property type="molecule type" value="Genomic_DNA"/>
</dbReference>
<dbReference type="Pfam" id="PF01476">
    <property type="entry name" value="LysM"/>
    <property type="match status" value="1"/>
</dbReference>
<dbReference type="SUPFAM" id="SSF51261">
    <property type="entry name" value="Duplicated hybrid motif"/>
    <property type="match status" value="1"/>
</dbReference>
<dbReference type="Proteomes" id="UP000094570">
    <property type="component" value="Unassembled WGS sequence"/>
</dbReference>
<dbReference type="PANTHER" id="PTHR21666">
    <property type="entry name" value="PEPTIDASE-RELATED"/>
    <property type="match status" value="1"/>
</dbReference>
<dbReference type="CDD" id="cd00118">
    <property type="entry name" value="LysM"/>
    <property type="match status" value="1"/>
</dbReference>
<dbReference type="Gene3D" id="3.10.350.10">
    <property type="entry name" value="LysM domain"/>
    <property type="match status" value="1"/>
</dbReference>